<keyword evidence="2" id="KW-1185">Reference proteome</keyword>
<organism evidence="1 2">
    <name type="scientific">Populus trichocarpa</name>
    <name type="common">Western balsam poplar</name>
    <name type="synonym">Populus balsamifera subsp. trichocarpa</name>
    <dbReference type="NCBI Taxonomy" id="3694"/>
    <lineage>
        <taxon>Eukaryota</taxon>
        <taxon>Viridiplantae</taxon>
        <taxon>Streptophyta</taxon>
        <taxon>Embryophyta</taxon>
        <taxon>Tracheophyta</taxon>
        <taxon>Spermatophyta</taxon>
        <taxon>Magnoliopsida</taxon>
        <taxon>eudicotyledons</taxon>
        <taxon>Gunneridae</taxon>
        <taxon>Pentapetalae</taxon>
        <taxon>rosids</taxon>
        <taxon>fabids</taxon>
        <taxon>Malpighiales</taxon>
        <taxon>Salicaceae</taxon>
        <taxon>Saliceae</taxon>
        <taxon>Populus</taxon>
    </lineage>
</organism>
<dbReference type="AlphaFoldDB" id="A0A2K2BWT5"/>
<dbReference type="EMBL" id="CM009290">
    <property type="protein sequence ID" value="PNT54241.1"/>
    <property type="molecule type" value="Genomic_DNA"/>
</dbReference>
<dbReference type="InParanoid" id="A0A2K2BWT5"/>
<dbReference type="Proteomes" id="UP000006729">
    <property type="component" value="Chromosome 1"/>
</dbReference>
<evidence type="ECO:0000313" key="2">
    <source>
        <dbReference type="Proteomes" id="UP000006729"/>
    </source>
</evidence>
<name>A0A2K2BWT5_POPTR</name>
<sequence>MQHALVFLNLEKIASKQQGIWITIQIAESLDSLSSKANRSIQNLASKRTVFYTKTQLCQQLHSIWEQIELTSPSLPYS</sequence>
<protein>
    <submittedName>
        <fullName evidence="1">Uncharacterized protein</fullName>
    </submittedName>
</protein>
<proteinExistence type="predicted"/>
<gene>
    <name evidence="1" type="ORF">POPTR_001G130000</name>
</gene>
<evidence type="ECO:0000313" key="1">
    <source>
        <dbReference type="EMBL" id="PNT54241.1"/>
    </source>
</evidence>
<accession>A0A2K2BWT5</accession>
<reference evidence="1 2" key="1">
    <citation type="journal article" date="2006" name="Science">
        <title>The genome of black cottonwood, Populus trichocarpa (Torr. &amp; Gray).</title>
        <authorList>
            <person name="Tuskan G.A."/>
            <person name="Difazio S."/>
            <person name="Jansson S."/>
            <person name="Bohlmann J."/>
            <person name="Grigoriev I."/>
            <person name="Hellsten U."/>
            <person name="Putnam N."/>
            <person name="Ralph S."/>
            <person name="Rombauts S."/>
            <person name="Salamov A."/>
            <person name="Schein J."/>
            <person name="Sterck L."/>
            <person name="Aerts A."/>
            <person name="Bhalerao R.R."/>
            <person name="Bhalerao R.P."/>
            <person name="Blaudez D."/>
            <person name="Boerjan W."/>
            <person name="Brun A."/>
            <person name="Brunner A."/>
            <person name="Busov V."/>
            <person name="Campbell M."/>
            <person name="Carlson J."/>
            <person name="Chalot M."/>
            <person name="Chapman J."/>
            <person name="Chen G.L."/>
            <person name="Cooper D."/>
            <person name="Coutinho P.M."/>
            <person name="Couturier J."/>
            <person name="Covert S."/>
            <person name="Cronk Q."/>
            <person name="Cunningham R."/>
            <person name="Davis J."/>
            <person name="Degroeve S."/>
            <person name="Dejardin A."/>
            <person name="Depamphilis C."/>
            <person name="Detter J."/>
            <person name="Dirks B."/>
            <person name="Dubchak I."/>
            <person name="Duplessis S."/>
            <person name="Ehlting J."/>
            <person name="Ellis B."/>
            <person name="Gendler K."/>
            <person name="Goodstein D."/>
            <person name="Gribskov M."/>
            <person name="Grimwood J."/>
            <person name="Groover A."/>
            <person name="Gunter L."/>
            <person name="Hamberger B."/>
            <person name="Heinze B."/>
            <person name="Helariutta Y."/>
            <person name="Henrissat B."/>
            <person name="Holligan D."/>
            <person name="Holt R."/>
            <person name="Huang W."/>
            <person name="Islam-Faridi N."/>
            <person name="Jones S."/>
            <person name="Jones-Rhoades M."/>
            <person name="Jorgensen R."/>
            <person name="Joshi C."/>
            <person name="Kangasjarvi J."/>
            <person name="Karlsson J."/>
            <person name="Kelleher C."/>
            <person name="Kirkpatrick R."/>
            <person name="Kirst M."/>
            <person name="Kohler A."/>
            <person name="Kalluri U."/>
            <person name="Larimer F."/>
            <person name="Leebens-Mack J."/>
            <person name="Leple J.C."/>
            <person name="Locascio P."/>
            <person name="Lou Y."/>
            <person name="Lucas S."/>
            <person name="Martin F."/>
            <person name="Montanini B."/>
            <person name="Napoli C."/>
            <person name="Nelson D.R."/>
            <person name="Nelson C."/>
            <person name="Nieminen K."/>
            <person name="Nilsson O."/>
            <person name="Pereda V."/>
            <person name="Peter G."/>
            <person name="Philippe R."/>
            <person name="Pilate G."/>
            <person name="Poliakov A."/>
            <person name="Razumovskaya J."/>
            <person name="Richardson P."/>
            <person name="Rinaldi C."/>
            <person name="Ritland K."/>
            <person name="Rouze P."/>
            <person name="Ryaboy D."/>
            <person name="Schmutz J."/>
            <person name="Schrader J."/>
            <person name="Segerman B."/>
            <person name="Shin H."/>
            <person name="Siddiqui A."/>
            <person name="Sterky F."/>
            <person name="Terry A."/>
            <person name="Tsai C.J."/>
            <person name="Uberbacher E."/>
            <person name="Unneberg P."/>
            <person name="Vahala J."/>
            <person name="Wall K."/>
            <person name="Wessler S."/>
            <person name="Yang G."/>
            <person name="Yin T."/>
            <person name="Douglas C."/>
            <person name="Marra M."/>
            <person name="Sandberg G."/>
            <person name="Van de Peer Y."/>
            <person name="Rokhsar D."/>
        </authorList>
    </citation>
    <scope>NUCLEOTIDE SEQUENCE [LARGE SCALE GENOMIC DNA]</scope>
    <source>
        <strain evidence="2">cv. Nisqually</strain>
    </source>
</reference>